<proteinExistence type="predicted"/>
<dbReference type="Proteomes" id="UP000542210">
    <property type="component" value="Unassembled WGS sequence"/>
</dbReference>
<dbReference type="Pfam" id="PF05048">
    <property type="entry name" value="NosD"/>
    <property type="match status" value="1"/>
</dbReference>
<dbReference type="InterPro" id="IPR011050">
    <property type="entry name" value="Pectin_lyase_fold/virulence"/>
</dbReference>
<evidence type="ECO:0000313" key="2">
    <source>
        <dbReference type="EMBL" id="MBB4706029.1"/>
    </source>
</evidence>
<dbReference type="AlphaFoldDB" id="A0A7W7GF41"/>
<reference evidence="2 3" key="1">
    <citation type="submission" date="2020-08" db="EMBL/GenBank/DDBJ databases">
        <title>Sequencing the genomes of 1000 actinobacteria strains.</title>
        <authorList>
            <person name="Klenk H.-P."/>
        </authorList>
    </citation>
    <scope>NUCLEOTIDE SEQUENCE [LARGE SCALE GENOMIC DNA]</scope>
    <source>
        <strain evidence="2 3">DSM 45784</strain>
    </source>
</reference>
<dbReference type="SMART" id="SM00710">
    <property type="entry name" value="PbH1"/>
    <property type="match status" value="5"/>
</dbReference>
<dbReference type="InterPro" id="IPR012334">
    <property type="entry name" value="Pectin_lyas_fold"/>
</dbReference>
<name>A0A7W7GF41_9ACTN</name>
<dbReference type="RefSeq" id="WP_184888098.1">
    <property type="nucleotide sequence ID" value="NZ_BOOV01000036.1"/>
</dbReference>
<dbReference type="SUPFAM" id="SSF51126">
    <property type="entry name" value="Pectin lyase-like"/>
    <property type="match status" value="1"/>
</dbReference>
<accession>A0A7W7GF41</accession>
<dbReference type="InterPro" id="IPR006626">
    <property type="entry name" value="PbH1"/>
</dbReference>
<evidence type="ECO:0000313" key="3">
    <source>
        <dbReference type="Proteomes" id="UP000542210"/>
    </source>
</evidence>
<dbReference type="InterPro" id="IPR007742">
    <property type="entry name" value="NosD_dom"/>
</dbReference>
<sequence>MLPHQKRRARDLPWPAAWSAGWSAGWRRAGSAVFLLAALLGTALGQIPASAATLSGGAAIAPPGPVADPAPPFSLSEITITPRPSLFAPPPTGFGCGKLLLASVTLTEDLTCEGDGPIIGAANVTINLNGHTISGSGTGYGVSVGNATTGYWPGAVIRNGTIDGFAVAVYLERSTGARLVNVTNSGGRVQALLGSSLAISGSRGRCVIEGLYIQDSALTVDHCTIHGDNGLNRGNGFSFTSSRFTGGGLSIGQSDNGVITRSVLDDWSLSVYAESRGNRIHDNVFKNSETALWLGDTSVPTVVENNAFRDNSVAIEGYNFSGIVKNNEFVRNATAGIYLRNAQGVVGQISGNTFARNGRAPSGRTDPDGNPVRGDIHIGWKDDPKPITVSGNTGKRTTGWFIWAPHDSVTDGGGNHGAPCGPPPYEQHTPGGGPTVVIDPAVTCS</sequence>
<feature type="domain" description="Periplasmic copper-binding protein NosD beta helix" evidence="1">
    <location>
        <begin position="206"/>
        <end position="358"/>
    </location>
</feature>
<protein>
    <recommendedName>
        <fullName evidence="1">Periplasmic copper-binding protein NosD beta helix domain-containing protein</fullName>
    </recommendedName>
</protein>
<organism evidence="2 3">
    <name type="scientific">Sphaerisporangium siamense</name>
    <dbReference type="NCBI Taxonomy" id="795645"/>
    <lineage>
        <taxon>Bacteria</taxon>
        <taxon>Bacillati</taxon>
        <taxon>Actinomycetota</taxon>
        <taxon>Actinomycetes</taxon>
        <taxon>Streptosporangiales</taxon>
        <taxon>Streptosporangiaceae</taxon>
        <taxon>Sphaerisporangium</taxon>
    </lineage>
</organism>
<gene>
    <name evidence="2" type="ORF">BJ982_007573</name>
</gene>
<dbReference type="EMBL" id="JACHND010000001">
    <property type="protein sequence ID" value="MBB4706029.1"/>
    <property type="molecule type" value="Genomic_DNA"/>
</dbReference>
<evidence type="ECO:0000259" key="1">
    <source>
        <dbReference type="Pfam" id="PF05048"/>
    </source>
</evidence>
<keyword evidence="3" id="KW-1185">Reference proteome</keyword>
<comment type="caution">
    <text evidence="2">The sequence shown here is derived from an EMBL/GenBank/DDBJ whole genome shotgun (WGS) entry which is preliminary data.</text>
</comment>
<dbReference type="Gene3D" id="2.160.20.10">
    <property type="entry name" value="Single-stranded right-handed beta-helix, Pectin lyase-like"/>
    <property type="match status" value="1"/>
</dbReference>